<dbReference type="InterPro" id="IPR016187">
    <property type="entry name" value="CTDL_fold"/>
</dbReference>
<dbReference type="VEuPathDB" id="VectorBase:AFUN2_000863"/>
<name>A0A182R9H0_ANOFN</name>
<dbReference type="PROSITE" id="PS50041">
    <property type="entry name" value="C_TYPE_LECTIN_2"/>
    <property type="match status" value="1"/>
</dbReference>
<dbReference type="InterPro" id="IPR001304">
    <property type="entry name" value="C-type_lectin-like"/>
</dbReference>
<dbReference type="STRING" id="62324.A0A182R9H0"/>
<feature type="chain" id="PRO_5008134100" evidence="1">
    <location>
        <begin position="22"/>
        <end position="193"/>
    </location>
</feature>
<dbReference type="EnsemblMetazoa" id="AFUN002829-RA">
    <property type="protein sequence ID" value="AFUN002829-PA"/>
    <property type="gene ID" value="AFUN002829"/>
</dbReference>
<dbReference type="AlphaFoldDB" id="A0A182R9H0"/>
<accession>A0A182R9H0</accession>
<dbReference type="Gene3D" id="3.10.100.10">
    <property type="entry name" value="Mannose-Binding Protein A, subunit A"/>
    <property type="match status" value="1"/>
</dbReference>
<sequence>MELLMEYSRILVLLLLPPTYSIVTPYHPVPECAADAPFIVPNFKANWFKAVEYCHYLGRSLVTVDTEQKQLVIDRLLDDAGHYPRDQPYWCGANDLADGDNFHWHLTGRPIAIGWTNWRDELHRREQAAEMDAFKVRCVSMSRTADDVEELQQQQELPSPPPSPSFSWIWTVSNCWKELYFICERAGGVSGCR</sequence>
<dbReference type="SUPFAM" id="SSF56436">
    <property type="entry name" value="C-type lectin-like"/>
    <property type="match status" value="1"/>
</dbReference>
<protein>
    <submittedName>
        <fullName evidence="3">C-type lectin domain-containing protein</fullName>
    </submittedName>
</protein>
<keyword evidence="1" id="KW-0732">Signal</keyword>
<feature type="domain" description="C-type lectin" evidence="2">
    <location>
        <begin position="46"/>
        <end position="184"/>
    </location>
</feature>
<evidence type="ECO:0000313" key="3">
    <source>
        <dbReference type="EnsemblMetazoa" id="AFUN002829-PA"/>
    </source>
</evidence>
<feature type="signal peptide" evidence="1">
    <location>
        <begin position="1"/>
        <end position="21"/>
    </location>
</feature>
<dbReference type="InterPro" id="IPR016186">
    <property type="entry name" value="C-type_lectin-like/link_sf"/>
</dbReference>
<dbReference type="Pfam" id="PF00059">
    <property type="entry name" value="Lectin_C"/>
    <property type="match status" value="1"/>
</dbReference>
<dbReference type="CDD" id="cd00037">
    <property type="entry name" value="CLECT"/>
    <property type="match status" value="1"/>
</dbReference>
<reference evidence="3" key="1">
    <citation type="submission" date="2020-05" db="UniProtKB">
        <authorList>
            <consortium name="EnsemblMetazoa"/>
        </authorList>
    </citation>
    <scope>IDENTIFICATION</scope>
    <source>
        <strain evidence="3">FUMOZ</strain>
    </source>
</reference>
<organism evidence="3">
    <name type="scientific">Anopheles funestus</name>
    <name type="common">African malaria mosquito</name>
    <dbReference type="NCBI Taxonomy" id="62324"/>
    <lineage>
        <taxon>Eukaryota</taxon>
        <taxon>Metazoa</taxon>
        <taxon>Ecdysozoa</taxon>
        <taxon>Arthropoda</taxon>
        <taxon>Hexapoda</taxon>
        <taxon>Insecta</taxon>
        <taxon>Pterygota</taxon>
        <taxon>Neoptera</taxon>
        <taxon>Endopterygota</taxon>
        <taxon>Diptera</taxon>
        <taxon>Nematocera</taxon>
        <taxon>Culicoidea</taxon>
        <taxon>Culicidae</taxon>
        <taxon>Anophelinae</taxon>
        <taxon>Anopheles</taxon>
    </lineage>
</organism>
<proteinExistence type="predicted"/>
<dbReference type="VEuPathDB" id="VectorBase:AFUN002829"/>
<evidence type="ECO:0000259" key="2">
    <source>
        <dbReference type="PROSITE" id="PS50041"/>
    </source>
</evidence>
<evidence type="ECO:0000256" key="1">
    <source>
        <dbReference type="SAM" id="SignalP"/>
    </source>
</evidence>